<dbReference type="OrthoDB" id="9803763at2"/>
<evidence type="ECO:0000256" key="2">
    <source>
        <dbReference type="ARBA" id="ARBA00009023"/>
    </source>
</evidence>
<name>A0A432V2S1_9HYPH</name>
<dbReference type="CDD" id="cd13603">
    <property type="entry name" value="PBP2_TRAP_Siap_TeaA_like"/>
    <property type="match status" value="1"/>
</dbReference>
<dbReference type="InterPro" id="IPR038404">
    <property type="entry name" value="TRAP_DctP_sf"/>
</dbReference>
<dbReference type="Pfam" id="PF03480">
    <property type="entry name" value="DctP"/>
    <property type="match status" value="1"/>
</dbReference>
<dbReference type="RefSeq" id="WP_128627778.1">
    <property type="nucleotide sequence ID" value="NZ_RKST01000018.1"/>
</dbReference>
<reference evidence="6 7" key="1">
    <citation type="submission" date="2018-11" db="EMBL/GenBank/DDBJ databases">
        <title>Pseudaminobacter arsenicus sp. nov., an arsenic-resistant bacterium isolated from arsenic-rich aquifers.</title>
        <authorList>
            <person name="Mu Y."/>
        </authorList>
    </citation>
    <scope>NUCLEOTIDE SEQUENCE [LARGE SCALE GENOMIC DNA]</scope>
    <source>
        <strain evidence="6 7">CB3</strain>
    </source>
</reference>
<comment type="similarity">
    <text evidence="2">Belongs to the bacterial solute-binding protein 7 family.</text>
</comment>
<protein>
    <submittedName>
        <fullName evidence="6">TRAP transporter substrate-binding protein</fullName>
    </submittedName>
</protein>
<feature type="signal peptide" evidence="5">
    <location>
        <begin position="1"/>
        <end position="25"/>
    </location>
</feature>
<comment type="caution">
    <text evidence="6">The sequence shown here is derived from an EMBL/GenBank/DDBJ whole genome shotgun (WGS) entry which is preliminary data.</text>
</comment>
<evidence type="ECO:0000256" key="4">
    <source>
        <dbReference type="ARBA" id="ARBA00022729"/>
    </source>
</evidence>
<proteinExistence type="inferred from homology"/>
<evidence type="ECO:0000313" key="6">
    <source>
        <dbReference type="EMBL" id="RUM96499.1"/>
    </source>
</evidence>
<dbReference type="Gene3D" id="3.40.190.170">
    <property type="entry name" value="Bacterial extracellular solute-binding protein, family 7"/>
    <property type="match status" value="1"/>
</dbReference>
<dbReference type="PANTHER" id="PTHR33376">
    <property type="match status" value="1"/>
</dbReference>
<gene>
    <name evidence="6" type="ORF">EET67_17200</name>
</gene>
<organism evidence="6 7">
    <name type="scientific">Borborobacter arsenicus</name>
    <dbReference type="NCBI Taxonomy" id="1851146"/>
    <lineage>
        <taxon>Bacteria</taxon>
        <taxon>Pseudomonadati</taxon>
        <taxon>Pseudomonadota</taxon>
        <taxon>Alphaproteobacteria</taxon>
        <taxon>Hyphomicrobiales</taxon>
        <taxon>Phyllobacteriaceae</taxon>
        <taxon>Borborobacter</taxon>
    </lineage>
</organism>
<dbReference type="Proteomes" id="UP000281647">
    <property type="component" value="Unassembled WGS sequence"/>
</dbReference>
<dbReference type="AlphaFoldDB" id="A0A432V2S1"/>
<evidence type="ECO:0000313" key="7">
    <source>
        <dbReference type="Proteomes" id="UP000281647"/>
    </source>
</evidence>
<sequence length="326" mass="34955">MLGIRKLAVLAAIGLSLTAVPTAFAQTKLRLAVETTGRDPTNVMLSTFRDELQKSAGDEVAIEYFDGGALGDENALAELIRAGQVEIVSMGSDIVSLDSKFAVFDMPFLLGDKATARAAMDGELGDMLAKSLRETVDLQVVGYGELGFRAISNNVRPITKPEDLHGLKLRTPSNEGRIVAFKALGAAPTPMPLGEAYVGLRQGAIDGQENPLSVIKEFSLHEVQKYISLTNHVYTPITLTMNGKAWDALTPEMQAKLKDAAKKAGDETRKLSDESDAKLVDEFKAAGVAVNEIDPAPFQEAAAPIAEKISAVVTPEFMARVQEILK</sequence>
<accession>A0A432V2S1</accession>
<feature type="chain" id="PRO_5019007272" evidence="5">
    <location>
        <begin position="26"/>
        <end position="326"/>
    </location>
</feature>
<comment type="subcellular location">
    <subcellularLocation>
        <location evidence="1">Cell envelope</location>
    </subcellularLocation>
</comment>
<dbReference type="GO" id="GO:0030288">
    <property type="term" value="C:outer membrane-bounded periplasmic space"/>
    <property type="evidence" value="ECO:0007669"/>
    <property type="project" value="InterPro"/>
</dbReference>
<dbReference type="GO" id="GO:0055085">
    <property type="term" value="P:transmembrane transport"/>
    <property type="evidence" value="ECO:0007669"/>
    <property type="project" value="InterPro"/>
</dbReference>
<dbReference type="NCBIfam" id="NF037995">
    <property type="entry name" value="TRAP_S1"/>
    <property type="match status" value="1"/>
</dbReference>
<dbReference type="PANTHER" id="PTHR33376:SF4">
    <property type="entry name" value="SIALIC ACID-BINDING PERIPLASMIC PROTEIN SIAP"/>
    <property type="match status" value="1"/>
</dbReference>
<keyword evidence="3" id="KW-0813">Transport</keyword>
<evidence type="ECO:0000256" key="1">
    <source>
        <dbReference type="ARBA" id="ARBA00004196"/>
    </source>
</evidence>
<dbReference type="PIRSF" id="PIRSF006470">
    <property type="entry name" value="DctB"/>
    <property type="match status" value="1"/>
</dbReference>
<keyword evidence="4 5" id="KW-0732">Signal</keyword>
<dbReference type="InterPro" id="IPR004682">
    <property type="entry name" value="TRAP_DctP"/>
</dbReference>
<dbReference type="NCBIfam" id="TIGR00787">
    <property type="entry name" value="dctP"/>
    <property type="match status" value="1"/>
</dbReference>
<evidence type="ECO:0000256" key="5">
    <source>
        <dbReference type="SAM" id="SignalP"/>
    </source>
</evidence>
<keyword evidence="7" id="KW-1185">Reference proteome</keyword>
<dbReference type="EMBL" id="RKST01000018">
    <property type="protein sequence ID" value="RUM96499.1"/>
    <property type="molecule type" value="Genomic_DNA"/>
</dbReference>
<evidence type="ECO:0000256" key="3">
    <source>
        <dbReference type="ARBA" id="ARBA00022448"/>
    </source>
</evidence>
<dbReference type="InterPro" id="IPR018389">
    <property type="entry name" value="DctP_fam"/>
</dbReference>